<evidence type="ECO:0000256" key="2">
    <source>
        <dbReference type="ARBA" id="ARBA00004733"/>
    </source>
</evidence>
<dbReference type="GO" id="GO:0004834">
    <property type="term" value="F:tryptophan synthase activity"/>
    <property type="evidence" value="ECO:0007669"/>
    <property type="project" value="UniProtKB-UniRule"/>
</dbReference>
<keyword evidence="5 9" id="KW-0822">Tryptophan biosynthesis</keyword>
<dbReference type="AlphaFoldDB" id="A0A2A4X0J4"/>
<evidence type="ECO:0000313" key="12">
    <source>
        <dbReference type="Proteomes" id="UP000218767"/>
    </source>
</evidence>
<protein>
    <recommendedName>
        <fullName evidence="9">Tryptophan synthase alpha chain</fullName>
        <ecNumber evidence="9">4.2.1.20</ecNumber>
    </recommendedName>
</protein>
<keyword evidence="4 9" id="KW-0028">Amino-acid biosynthesis</keyword>
<keyword evidence="7 9" id="KW-0456">Lyase</keyword>
<dbReference type="FunFam" id="3.20.20.70:FF:000037">
    <property type="entry name" value="Tryptophan synthase alpha chain"/>
    <property type="match status" value="1"/>
</dbReference>
<dbReference type="EMBL" id="NVUL01000060">
    <property type="protein sequence ID" value="PCI76222.1"/>
    <property type="molecule type" value="Genomic_DNA"/>
</dbReference>
<feature type="active site" description="Proton acceptor" evidence="9">
    <location>
        <position position="60"/>
    </location>
</feature>
<organism evidence="11 12">
    <name type="scientific">SAR86 cluster bacterium</name>
    <dbReference type="NCBI Taxonomy" id="2030880"/>
    <lineage>
        <taxon>Bacteria</taxon>
        <taxon>Pseudomonadati</taxon>
        <taxon>Pseudomonadota</taxon>
        <taxon>Gammaproteobacteria</taxon>
        <taxon>SAR86 cluster</taxon>
    </lineage>
</organism>
<comment type="pathway">
    <text evidence="2 9">Amino-acid biosynthesis; L-tryptophan biosynthesis; L-tryptophan from chorismate: step 5/5.</text>
</comment>
<dbReference type="InterPro" id="IPR013785">
    <property type="entry name" value="Aldolase_TIM"/>
</dbReference>
<keyword evidence="6 9" id="KW-0057">Aromatic amino acid biosynthesis</keyword>
<dbReference type="SUPFAM" id="SSF51366">
    <property type="entry name" value="Ribulose-phoshate binding barrel"/>
    <property type="match status" value="1"/>
</dbReference>
<dbReference type="InterPro" id="IPR011060">
    <property type="entry name" value="RibuloseP-bd_barrel"/>
</dbReference>
<comment type="subunit">
    <text evidence="3 9">Tetramer of two alpha and two beta chains.</text>
</comment>
<dbReference type="PANTHER" id="PTHR43406">
    <property type="entry name" value="TRYPTOPHAN SYNTHASE, ALPHA CHAIN"/>
    <property type="match status" value="1"/>
</dbReference>
<evidence type="ECO:0000256" key="5">
    <source>
        <dbReference type="ARBA" id="ARBA00022822"/>
    </source>
</evidence>
<evidence type="ECO:0000256" key="3">
    <source>
        <dbReference type="ARBA" id="ARBA00011270"/>
    </source>
</evidence>
<comment type="function">
    <text evidence="1 9">The alpha subunit is responsible for the aldol cleavage of indoleglycerol phosphate to indole and glyceraldehyde 3-phosphate.</text>
</comment>
<evidence type="ECO:0000256" key="9">
    <source>
        <dbReference type="HAMAP-Rule" id="MF_00131"/>
    </source>
</evidence>
<dbReference type="InterPro" id="IPR002028">
    <property type="entry name" value="Trp_synthase_suA"/>
</dbReference>
<proteinExistence type="inferred from homology"/>
<evidence type="ECO:0000256" key="6">
    <source>
        <dbReference type="ARBA" id="ARBA00023141"/>
    </source>
</evidence>
<accession>A0A2A4X0J4</accession>
<feature type="active site" description="Proton acceptor" evidence="9">
    <location>
        <position position="49"/>
    </location>
</feature>
<gene>
    <name evidence="9" type="primary">trpA</name>
    <name evidence="11" type="ORF">COB20_11035</name>
</gene>
<dbReference type="GO" id="GO:0005829">
    <property type="term" value="C:cytosol"/>
    <property type="evidence" value="ECO:0007669"/>
    <property type="project" value="TreeGrafter"/>
</dbReference>
<evidence type="ECO:0000256" key="10">
    <source>
        <dbReference type="RuleBase" id="RU003662"/>
    </source>
</evidence>
<dbReference type="CDD" id="cd04724">
    <property type="entry name" value="Tryptophan_synthase_alpha"/>
    <property type="match status" value="1"/>
</dbReference>
<dbReference type="UniPathway" id="UPA00035">
    <property type="reaction ID" value="UER00044"/>
</dbReference>
<dbReference type="PANTHER" id="PTHR43406:SF1">
    <property type="entry name" value="TRYPTOPHAN SYNTHASE ALPHA CHAIN, CHLOROPLASTIC"/>
    <property type="match status" value="1"/>
</dbReference>
<name>A0A2A4X0J4_9GAMM</name>
<dbReference type="Proteomes" id="UP000218767">
    <property type="component" value="Unassembled WGS sequence"/>
</dbReference>
<comment type="caution">
    <text evidence="11">The sequence shown here is derived from an EMBL/GenBank/DDBJ whole genome shotgun (WGS) entry which is preliminary data.</text>
</comment>
<reference evidence="12" key="1">
    <citation type="submission" date="2017-08" db="EMBL/GenBank/DDBJ databases">
        <title>A dynamic microbial community with high functional redundancy inhabits the cold, oxic subseafloor aquifer.</title>
        <authorList>
            <person name="Tully B.J."/>
            <person name="Wheat C.G."/>
            <person name="Glazer B.T."/>
            <person name="Huber J.A."/>
        </authorList>
    </citation>
    <scope>NUCLEOTIDE SEQUENCE [LARGE SCALE GENOMIC DNA]</scope>
</reference>
<evidence type="ECO:0000256" key="8">
    <source>
        <dbReference type="ARBA" id="ARBA00049047"/>
    </source>
</evidence>
<sequence length="272" mass="28871">MSRINQIAEKAAAANRKLLIPYLVAGDPNLQTTSALMHKLVQQGADIIELGIPFSDPSSDGPIIQRGVERALAKGTTLKQVLELVAEFRETDADTGIVLMGYLNPIEIMGYKTFAEAASASGVDGVLTVDLPPMEAGELNAMMRAVEVDTIFLVAPTTREERVASITEHCSGYLYYVSLKGVTGAALTDFDSVTANINKLRAQTALPIVIGFGIKDAESAAAMGKLADGVIIGSALVEKIGLLADQVEHDAEMLSDTIKVISEAREALDKLV</sequence>
<evidence type="ECO:0000313" key="11">
    <source>
        <dbReference type="EMBL" id="PCI76222.1"/>
    </source>
</evidence>
<dbReference type="EC" id="4.2.1.20" evidence="9"/>
<dbReference type="Pfam" id="PF00290">
    <property type="entry name" value="Trp_syntA"/>
    <property type="match status" value="1"/>
</dbReference>
<dbReference type="HAMAP" id="MF_00131">
    <property type="entry name" value="Trp_synth_alpha"/>
    <property type="match status" value="1"/>
</dbReference>
<dbReference type="Gene3D" id="3.20.20.70">
    <property type="entry name" value="Aldolase class I"/>
    <property type="match status" value="1"/>
</dbReference>
<comment type="catalytic activity">
    <reaction evidence="8 9">
        <text>(1S,2R)-1-C-(indol-3-yl)glycerol 3-phosphate + L-serine = D-glyceraldehyde 3-phosphate + L-tryptophan + H2O</text>
        <dbReference type="Rhea" id="RHEA:10532"/>
        <dbReference type="ChEBI" id="CHEBI:15377"/>
        <dbReference type="ChEBI" id="CHEBI:33384"/>
        <dbReference type="ChEBI" id="CHEBI:57912"/>
        <dbReference type="ChEBI" id="CHEBI:58866"/>
        <dbReference type="ChEBI" id="CHEBI:59776"/>
        <dbReference type="EC" id="4.2.1.20"/>
    </reaction>
</comment>
<evidence type="ECO:0000256" key="7">
    <source>
        <dbReference type="ARBA" id="ARBA00023239"/>
    </source>
</evidence>
<comment type="similarity">
    <text evidence="9 10">Belongs to the TrpA family.</text>
</comment>
<dbReference type="NCBIfam" id="TIGR00262">
    <property type="entry name" value="trpA"/>
    <property type="match status" value="1"/>
</dbReference>
<evidence type="ECO:0000256" key="4">
    <source>
        <dbReference type="ARBA" id="ARBA00022605"/>
    </source>
</evidence>
<evidence type="ECO:0000256" key="1">
    <source>
        <dbReference type="ARBA" id="ARBA00003365"/>
    </source>
</evidence>